<reference evidence="4 5" key="1">
    <citation type="submission" date="2012-01" db="EMBL/GenBank/DDBJ databases">
        <title>Complete sequence of Desulfotomaculum gibsoniae DSM 7213.</title>
        <authorList>
            <consortium name="US DOE Joint Genome Institute"/>
            <person name="Lucas S."/>
            <person name="Han J."/>
            <person name="Lapidus A."/>
            <person name="Cheng J.-F."/>
            <person name="Goodwin L."/>
            <person name="Pitluck S."/>
            <person name="Peters L."/>
            <person name="Ovchinnikova G."/>
            <person name="Teshima H."/>
            <person name="Detter J.C."/>
            <person name="Han C."/>
            <person name="Tapia R."/>
            <person name="Land M."/>
            <person name="Hauser L."/>
            <person name="Kyrpides N."/>
            <person name="Ivanova N."/>
            <person name="Pagani I."/>
            <person name="Parshina S."/>
            <person name="Plugge C."/>
            <person name="Muyzer G."/>
            <person name="Kuever J."/>
            <person name="Ivanova A."/>
            <person name="Nazina T."/>
            <person name="Klenk H.-P."/>
            <person name="Brambilla E."/>
            <person name="Spring S."/>
            <person name="Stams A.F."/>
            <person name="Woyke T."/>
        </authorList>
    </citation>
    <scope>NUCLEOTIDE SEQUENCE [LARGE SCALE GENOMIC DNA]</scope>
    <source>
        <strain evidence="4 5">DSM 7213</strain>
    </source>
</reference>
<dbReference type="PIRSF" id="PIRSF000883">
    <property type="entry name" value="Pesterase_MJ0912"/>
    <property type="match status" value="1"/>
</dbReference>
<dbReference type="InterPro" id="IPR011152">
    <property type="entry name" value="Pesterase_MJ0912"/>
</dbReference>
<organism evidence="4 5">
    <name type="scientific">Desulfoscipio gibsoniae DSM 7213</name>
    <dbReference type="NCBI Taxonomy" id="767817"/>
    <lineage>
        <taxon>Bacteria</taxon>
        <taxon>Bacillati</taxon>
        <taxon>Bacillota</taxon>
        <taxon>Clostridia</taxon>
        <taxon>Eubacteriales</taxon>
        <taxon>Desulfallaceae</taxon>
        <taxon>Desulfoscipio</taxon>
    </lineage>
</organism>
<comment type="similarity">
    <text evidence="1 2">Belongs to the metallophosphoesterase superfamily. YfcE family.</text>
</comment>
<evidence type="ECO:0000256" key="2">
    <source>
        <dbReference type="RuleBase" id="RU362039"/>
    </source>
</evidence>
<dbReference type="GO" id="GO:0046872">
    <property type="term" value="F:metal ion binding"/>
    <property type="evidence" value="ECO:0007669"/>
    <property type="project" value="UniProtKB-KW"/>
</dbReference>
<evidence type="ECO:0000313" key="5">
    <source>
        <dbReference type="Proteomes" id="UP000013520"/>
    </source>
</evidence>
<keyword evidence="5" id="KW-1185">Reference proteome</keyword>
<feature type="domain" description="Calcineurin-like phosphoesterase" evidence="3">
    <location>
        <begin position="1"/>
        <end position="198"/>
    </location>
</feature>
<dbReference type="KEGG" id="dgi:Desgi_4148"/>
<dbReference type="GO" id="GO:0005737">
    <property type="term" value="C:cytoplasm"/>
    <property type="evidence" value="ECO:0007669"/>
    <property type="project" value="TreeGrafter"/>
</dbReference>
<dbReference type="Proteomes" id="UP000013520">
    <property type="component" value="Chromosome"/>
</dbReference>
<keyword evidence="2" id="KW-0479">Metal-binding</keyword>
<dbReference type="SUPFAM" id="SSF56300">
    <property type="entry name" value="Metallo-dependent phosphatases"/>
    <property type="match status" value="1"/>
</dbReference>
<dbReference type="EMBL" id="CP003273">
    <property type="protein sequence ID" value="AGL03403.1"/>
    <property type="molecule type" value="Genomic_DNA"/>
</dbReference>
<sequence length="238" mass="26037">MRIAVFSDIHGNKHAMDAVLADIPGREPDLVVCLGDLVGYGAYPDAVVQAIRDNAIITVMGNYDDAIANRRMVCGCDYKDEKAMEAGVKSISWTMENTSEASKEFMLNLPDRISKEIEGRSVLFVHGSPRQLNEYLYEDIPAGDLLPMLQEADADVLVCGHTHLPYHRIVEGRHIINAGSAGKPKHGDPRAVYVLINIGQDIQVDFVKVPYDYESAARAVEKAGLPGEFAAIIRTGKG</sequence>
<dbReference type="PANTHER" id="PTHR42850:SF2">
    <property type="entry name" value="BLL5683 PROTEIN"/>
    <property type="match status" value="1"/>
</dbReference>
<dbReference type="GO" id="GO:0016791">
    <property type="term" value="F:phosphatase activity"/>
    <property type="evidence" value="ECO:0007669"/>
    <property type="project" value="TreeGrafter"/>
</dbReference>
<dbReference type="NCBIfam" id="TIGR00040">
    <property type="entry name" value="yfcE"/>
    <property type="match status" value="1"/>
</dbReference>
<name>R4KJM7_9FIRM</name>
<dbReference type="InterPro" id="IPR050126">
    <property type="entry name" value="Ap4A_hydrolase"/>
</dbReference>
<comment type="cofactor">
    <cofactor evidence="2">
        <name>a divalent metal cation</name>
        <dbReference type="ChEBI" id="CHEBI:60240"/>
    </cofactor>
</comment>
<protein>
    <recommendedName>
        <fullName evidence="2">Phosphoesterase</fullName>
        <ecNumber evidence="2">3.1.4.-</ecNumber>
    </recommendedName>
</protein>
<dbReference type="EC" id="3.1.4.-" evidence="2"/>
<evidence type="ECO:0000259" key="3">
    <source>
        <dbReference type="Pfam" id="PF12850"/>
    </source>
</evidence>
<dbReference type="Pfam" id="PF12850">
    <property type="entry name" value="Metallophos_2"/>
    <property type="match status" value="1"/>
</dbReference>
<dbReference type="eggNOG" id="COG0639">
    <property type="taxonomic scope" value="Bacteria"/>
</dbReference>
<gene>
    <name evidence="4" type="ORF">Desgi_4148</name>
</gene>
<dbReference type="RefSeq" id="WP_006521558.1">
    <property type="nucleotide sequence ID" value="NC_021184.1"/>
</dbReference>
<accession>R4KJM7</accession>
<dbReference type="Gene3D" id="3.60.21.10">
    <property type="match status" value="1"/>
</dbReference>
<evidence type="ECO:0000313" key="4">
    <source>
        <dbReference type="EMBL" id="AGL03403.1"/>
    </source>
</evidence>
<dbReference type="STRING" id="767817.Desgi_4148"/>
<dbReference type="HOGENOM" id="CLU_074761_0_1_9"/>
<proteinExistence type="inferred from homology"/>
<dbReference type="PANTHER" id="PTHR42850">
    <property type="entry name" value="METALLOPHOSPHOESTERASE"/>
    <property type="match status" value="1"/>
</dbReference>
<dbReference type="AlphaFoldDB" id="R4KJM7"/>
<dbReference type="InterPro" id="IPR024654">
    <property type="entry name" value="Calcineurin-like_PHP_lpxH"/>
</dbReference>
<dbReference type="InterPro" id="IPR029052">
    <property type="entry name" value="Metallo-depent_PP-like"/>
</dbReference>
<evidence type="ECO:0000256" key="1">
    <source>
        <dbReference type="ARBA" id="ARBA00008950"/>
    </source>
</evidence>
<dbReference type="OrthoDB" id="9800565at2"/>
<dbReference type="InterPro" id="IPR000979">
    <property type="entry name" value="Phosphodiesterase_MJ0936/Vps29"/>
</dbReference>